<name>A0A934R5M0_9BACT</name>
<dbReference type="PANTHER" id="PTHR30024">
    <property type="entry name" value="ALIPHATIC SULFONATES-BINDING PROTEIN-RELATED"/>
    <property type="match status" value="1"/>
</dbReference>
<proteinExistence type="inferred from homology"/>
<accession>A0A934R5M0</accession>
<dbReference type="GO" id="GO:0012505">
    <property type="term" value="C:endomembrane system"/>
    <property type="evidence" value="ECO:0007669"/>
    <property type="project" value="UniProtKB-SubCell"/>
</dbReference>
<evidence type="ECO:0000256" key="6">
    <source>
        <dbReference type="ARBA" id="ARBA00023136"/>
    </source>
</evidence>
<evidence type="ECO:0000313" key="9">
    <source>
        <dbReference type="Proteomes" id="UP000600139"/>
    </source>
</evidence>
<dbReference type="InterPro" id="IPR044527">
    <property type="entry name" value="NrtA/CpmA_ABC-bd_dom"/>
</dbReference>
<dbReference type="CDD" id="cd13553">
    <property type="entry name" value="PBP2_NrtA_CpmA_like"/>
    <property type="match status" value="1"/>
</dbReference>
<evidence type="ECO:0000256" key="2">
    <source>
        <dbReference type="ARBA" id="ARBA00022448"/>
    </source>
</evidence>
<protein>
    <submittedName>
        <fullName evidence="8">ABC transporter substrate-binding protein</fullName>
    </submittedName>
</protein>
<comment type="subcellular location">
    <subcellularLocation>
        <location evidence="1">Endomembrane system</location>
    </subcellularLocation>
</comment>
<dbReference type="PANTHER" id="PTHR30024:SF7">
    <property type="entry name" value="NITRATE_NITRITE BINDING PROTEIN NRTA"/>
    <property type="match status" value="1"/>
</dbReference>
<comment type="similarity">
    <text evidence="7">Belongs to the CmpA/NrtA family.</text>
</comment>
<keyword evidence="6" id="KW-0472">Membrane</keyword>
<evidence type="ECO:0000256" key="5">
    <source>
        <dbReference type="ARBA" id="ARBA00022729"/>
    </source>
</evidence>
<dbReference type="Proteomes" id="UP000600139">
    <property type="component" value="Unassembled WGS sequence"/>
</dbReference>
<dbReference type="EMBL" id="JAENIK010000012">
    <property type="protein sequence ID" value="MBK1817631.1"/>
    <property type="molecule type" value="Genomic_DNA"/>
</dbReference>
<gene>
    <name evidence="8" type="ORF">JIN84_18575</name>
</gene>
<keyword evidence="9" id="KW-1185">Reference proteome</keyword>
<dbReference type="SUPFAM" id="SSF53850">
    <property type="entry name" value="Periplasmic binding protein-like II"/>
    <property type="match status" value="1"/>
</dbReference>
<evidence type="ECO:0000256" key="3">
    <source>
        <dbReference type="ARBA" id="ARBA00022475"/>
    </source>
</evidence>
<keyword evidence="3" id="KW-1003">Cell membrane</keyword>
<comment type="caution">
    <text evidence="8">The sequence shown here is derived from an EMBL/GenBank/DDBJ whole genome shotgun (WGS) entry which is preliminary data.</text>
</comment>
<evidence type="ECO:0000256" key="7">
    <source>
        <dbReference type="ARBA" id="ARBA00024031"/>
    </source>
</evidence>
<evidence type="ECO:0000256" key="4">
    <source>
        <dbReference type="ARBA" id="ARBA00022519"/>
    </source>
</evidence>
<keyword evidence="2" id="KW-0813">Transport</keyword>
<reference evidence="8" key="1">
    <citation type="submission" date="2021-01" db="EMBL/GenBank/DDBJ databases">
        <title>Modified the classification status of verrucomicrobia.</title>
        <authorList>
            <person name="Feng X."/>
        </authorList>
    </citation>
    <scope>NUCLEOTIDE SEQUENCE</scope>
    <source>
        <strain evidence="8">JCM 18052</strain>
    </source>
</reference>
<dbReference type="RefSeq" id="WP_200352566.1">
    <property type="nucleotide sequence ID" value="NZ_BAABHZ010000001.1"/>
</dbReference>
<evidence type="ECO:0000313" key="8">
    <source>
        <dbReference type="EMBL" id="MBK1817631.1"/>
    </source>
</evidence>
<dbReference type="InterPro" id="IPR006311">
    <property type="entry name" value="TAT_signal"/>
</dbReference>
<keyword evidence="5" id="KW-0732">Signal</keyword>
<keyword evidence="4" id="KW-0997">Cell inner membrane</keyword>
<dbReference type="PROSITE" id="PS51318">
    <property type="entry name" value="TAT"/>
    <property type="match status" value="1"/>
</dbReference>
<organism evidence="8 9">
    <name type="scientific">Luteolibacter yonseiensis</name>
    <dbReference type="NCBI Taxonomy" id="1144680"/>
    <lineage>
        <taxon>Bacteria</taxon>
        <taxon>Pseudomonadati</taxon>
        <taxon>Verrucomicrobiota</taxon>
        <taxon>Verrucomicrobiia</taxon>
        <taxon>Verrucomicrobiales</taxon>
        <taxon>Verrucomicrobiaceae</taxon>
        <taxon>Luteolibacter</taxon>
    </lineage>
</organism>
<dbReference type="Pfam" id="PF13379">
    <property type="entry name" value="NMT1_2"/>
    <property type="match status" value="1"/>
</dbReference>
<sequence length="428" mass="46193">METQSSLTRRKFLSTSTKTTALGLLASGLPAGWLGAQTSGEAPESPNVNFGIIALTDCSPIIIAHEKGLFKKYGINSTVTKGASWAAIRDSLSNGDIQATHMLLGMPIASTMGLGGAPKKPMIAPWILNRNGQSISLASSLKGKVAADPKALKPLVDAAKAKGSPMSFAMTFPPGTHAMWLRYWLAAGGIHPGDAAGAGADISLITIPPPQMVANMQAGKMDGFCVGEPWNGKAIKDEIGFTAINTQDIWKDHPEKVCAFTEEFAAKNPKTVKAVLKALHEASVWLDKMDNRPEQAKIVSAPTYINCPPEAILPRLQGKYDMGDGRKVRDPNYMIFSDRNCNYPQLKYGKWWLTQLRRWGFTEGAPDYEGIAKQVMRSDIYEEAMKEIGYAHGGASKEKDTFFDGGVFDPAGDMEAYAASFSVKTIKG</sequence>
<dbReference type="Gene3D" id="3.40.190.10">
    <property type="entry name" value="Periplasmic binding protein-like II"/>
    <property type="match status" value="2"/>
</dbReference>
<evidence type="ECO:0000256" key="1">
    <source>
        <dbReference type="ARBA" id="ARBA00004308"/>
    </source>
</evidence>
<dbReference type="AlphaFoldDB" id="A0A934R5M0"/>